<comment type="caution">
    <text evidence="9">The sequence shown here is derived from an EMBL/GenBank/DDBJ whole genome shotgun (WGS) entry which is preliminary data.</text>
</comment>
<gene>
    <name evidence="9" type="ORF">TARUN_3331</name>
</gene>
<keyword evidence="5" id="KW-0326">Glycosidase</keyword>
<dbReference type="PROSITE" id="PS51760">
    <property type="entry name" value="GH10_2"/>
    <property type="match status" value="1"/>
</dbReference>
<dbReference type="Proteomes" id="UP000266272">
    <property type="component" value="Unassembled WGS sequence"/>
</dbReference>
<dbReference type="InterPro" id="IPR001000">
    <property type="entry name" value="GH10_dom"/>
</dbReference>
<dbReference type="STRING" id="490622.A0A395NS32"/>
<dbReference type="InterPro" id="IPR017853">
    <property type="entry name" value="GH"/>
</dbReference>
<evidence type="ECO:0000256" key="6">
    <source>
        <dbReference type="ARBA" id="ARBA00023326"/>
    </source>
</evidence>
<organism evidence="9 10">
    <name type="scientific">Trichoderma arundinaceum</name>
    <dbReference type="NCBI Taxonomy" id="490622"/>
    <lineage>
        <taxon>Eukaryota</taxon>
        <taxon>Fungi</taxon>
        <taxon>Dikarya</taxon>
        <taxon>Ascomycota</taxon>
        <taxon>Pezizomycotina</taxon>
        <taxon>Sordariomycetes</taxon>
        <taxon>Hypocreomycetidae</taxon>
        <taxon>Hypocreales</taxon>
        <taxon>Hypocreaceae</taxon>
        <taxon>Trichoderma</taxon>
    </lineage>
</organism>
<evidence type="ECO:0000259" key="8">
    <source>
        <dbReference type="PROSITE" id="PS51760"/>
    </source>
</evidence>
<evidence type="ECO:0000256" key="7">
    <source>
        <dbReference type="SAM" id="SignalP"/>
    </source>
</evidence>
<evidence type="ECO:0000256" key="2">
    <source>
        <dbReference type="ARBA" id="ARBA00022729"/>
    </source>
</evidence>
<dbReference type="InterPro" id="IPR044846">
    <property type="entry name" value="GH10"/>
</dbReference>
<feature type="domain" description="GH10" evidence="8">
    <location>
        <begin position="45"/>
        <end position="173"/>
    </location>
</feature>
<reference evidence="9 10" key="1">
    <citation type="journal article" date="2018" name="PLoS Pathog.">
        <title>Evolution of structural diversity of trichothecenes, a family of toxins produced by plant pathogenic and entomopathogenic fungi.</title>
        <authorList>
            <person name="Proctor R.H."/>
            <person name="McCormick S.P."/>
            <person name="Kim H.S."/>
            <person name="Cardoza R.E."/>
            <person name="Stanley A.M."/>
            <person name="Lindo L."/>
            <person name="Kelly A."/>
            <person name="Brown D.W."/>
            <person name="Lee T."/>
            <person name="Vaughan M.M."/>
            <person name="Alexander N.J."/>
            <person name="Busman M."/>
            <person name="Gutierrez S."/>
        </authorList>
    </citation>
    <scope>NUCLEOTIDE SEQUENCE [LARGE SCALE GENOMIC DNA]</scope>
    <source>
        <strain evidence="9 10">IBT 40837</strain>
    </source>
</reference>
<keyword evidence="6" id="KW-0624">Polysaccharide degradation</keyword>
<evidence type="ECO:0000256" key="3">
    <source>
        <dbReference type="ARBA" id="ARBA00022801"/>
    </source>
</evidence>
<name>A0A395NS32_TRIAR</name>
<keyword evidence="2 7" id="KW-0732">Signal</keyword>
<feature type="signal peptide" evidence="7">
    <location>
        <begin position="1"/>
        <end position="16"/>
    </location>
</feature>
<keyword evidence="3 9" id="KW-0378">Hydrolase</keyword>
<feature type="chain" id="PRO_5017335538" evidence="7">
    <location>
        <begin position="17"/>
        <end position="173"/>
    </location>
</feature>
<protein>
    <submittedName>
        <fullName evidence="9">Glycosyl hydrolase family 10</fullName>
    </submittedName>
</protein>
<evidence type="ECO:0000256" key="1">
    <source>
        <dbReference type="ARBA" id="ARBA00007495"/>
    </source>
</evidence>
<evidence type="ECO:0000256" key="4">
    <source>
        <dbReference type="ARBA" id="ARBA00023277"/>
    </source>
</evidence>
<keyword evidence="4" id="KW-0119">Carbohydrate metabolism</keyword>
<accession>A0A395NS32</accession>
<proteinExistence type="inferred from homology"/>
<comment type="similarity">
    <text evidence="1">Belongs to the glycosyl hydrolase 10 (cellulase F) family.</text>
</comment>
<dbReference type="AlphaFoldDB" id="A0A395NS32"/>
<dbReference type="GO" id="GO:0031176">
    <property type="term" value="F:endo-1,4-beta-xylanase activity"/>
    <property type="evidence" value="ECO:0007669"/>
    <property type="project" value="UniProtKB-ARBA"/>
</dbReference>
<dbReference type="Pfam" id="PF00331">
    <property type="entry name" value="Glyco_hydro_10"/>
    <property type="match status" value="1"/>
</dbReference>
<dbReference type="OrthoDB" id="3055998at2759"/>
<dbReference type="PANTHER" id="PTHR31490:SF76">
    <property type="entry name" value="ENDO-1,4-BETA-XYLANASE C"/>
    <property type="match status" value="1"/>
</dbReference>
<dbReference type="Gene3D" id="3.20.20.80">
    <property type="entry name" value="Glycosidases"/>
    <property type="match status" value="1"/>
</dbReference>
<dbReference type="GO" id="GO:0000272">
    <property type="term" value="P:polysaccharide catabolic process"/>
    <property type="evidence" value="ECO:0007669"/>
    <property type="project" value="UniProtKB-KW"/>
</dbReference>
<evidence type="ECO:0000313" key="10">
    <source>
        <dbReference type="Proteomes" id="UP000266272"/>
    </source>
</evidence>
<keyword evidence="10" id="KW-1185">Reference proteome</keyword>
<evidence type="ECO:0000256" key="5">
    <source>
        <dbReference type="ARBA" id="ARBA00023295"/>
    </source>
</evidence>
<dbReference type="SUPFAM" id="SSF51445">
    <property type="entry name" value="(Trans)glycosidases"/>
    <property type="match status" value="1"/>
</dbReference>
<dbReference type="EMBL" id="PXOA01000191">
    <property type="protein sequence ID" value="RFU78892.1"/>
    <property type="molecule type" value="Genomic_DNA"/>
</dbReference>
<evidence type="ECO:0000313" key="9">
    <source>
        <dbReference type="EMBL" id="RFU78892.1"/>
    </source>
</evidence>
<sequence>MRVKLILYFMVPFVATLPAQFIQLDSELAARRINITERLASFEERQASLSIDQLFKNRGKVYFGTATDRGLLQRERNAAIIQANFGQVTPENSMKWQTLNPNQGQYNWVDADYLVNFAQQNGKTIRGHTLIWHSQLPGWVNSITNADVLRQVIRNHVLTVVGRYRGKIRAWVS</sequence>
<dbReference type="PANTHER" id="PTHR31490">
    <property type="entry name" value="GLYCOSYL HYDROLASE"/>
    <property type="match status" value="1"/>
</dbReference>